<evidence type="ECO:0000313" key="5">
    <source>
        <dbReference type="Proteomes" id="UP001500620"/>
    </source>
</evidence>
<dbReference type="RefSeq" id="WP_345132192.1">
    <property type="nucleotide sequence ID" value="NZ_BAABAT010000020.1"/>
</dbReference>
<proteinExistence type="inferred from homology"/>
<comment type="caution">
    <text evidence="4">The sequence shown here is derived from an EMBL/GenBank/DDBJ whole genome shotgun (WGS) entry which is preliminary data.</text>
</comment>
<comment type="similarity">
    <text evidence="1">Belongs to the AB hydrolase superfamily.</text>
</comment>
<dbReference type="InterPro" id="IPR017395">
    <property type="entry name" value="Chlorophyllase-like"/>
</dbReference>
<dbReference type="Proteomes" id="UP001500620">
    <property type="component" value="Unassembled WGS sequence"/>
</dbReference>
<keyword evidence="3" id="KW-0732">Signal</keyword>
<dbReference type="Gene3D" id="3.40.50.1820">
    <property type="entry name" value="alpha/beta hydrolase"/>
    <property type="match status" value="1"/>
</dbReference>
<evidence type="ECO:0000256" key="2">
    <source>
        <dbReference type="ARBA" id="ARBA00022801"/>
    </source>
</evidence>
<feature type="signal peptide" evidence="3">
    <location>
        <begin position="1"/>
        <end position="22"/>
    </location>
</feature>
<reference evidence="5" key="1">
    <citation type="journal article" date="2019" name="Int. J. Syst. Evol. Microbiol.">
        <title>The Global Catalogue of Microorganisms (GCM) 10K type strain sequencing project: providing services to taxonomists for standard genome sequencing and annotation.</title>
        <authorList>
            <consortium name="The Broad Institute Genomics Platform"/>
            <consortium name="The Broad Institute Genome Sequencing Center for Infectious Disease"/>
            <person name="Wu L."/>
            <person name="Ma J."/>
        </authorList>
    </citation>
    <scope>NUCLEOTIDE SEQUENCE [LARGE SCALE GENOMIC DNA]</scope>
    <source>
        <strain evidence="5">JCM 17441</strain>
    </source>
</reference>
<dbReference type="SUPFAM" id="SSF53474">
    <property type="entry name" value="alpha/beta-Hydrolases"/>
    <property type="match status" value="1"/>
</dbReference>
<sequence length="299" mass="31110">MRPRIAIAALAAAAALAGGCSASPAPTRSATPTATPAATAVQRLAAVQLPPPLALPKSALSVSSQQMTYNRDGRMLRTVIWTPDQPGRYPAVVFSHGLNGTPEEFAPLLKVWAEAGFVVIAPAYPNTTRGASDFDIYDVLNQPADASFVLGQVLDGPLGDRIDADRLAAAGHSAGAITTVGLFTASRDKRLRAGVILAGSGLGVGTAFTGSPAALFFVHGDADPMVSYASGKATYDLVPWAKAMLTIPGGNHNDPYLSPDTTSFQTVSESTLQFLRLELYGDQAARSSFTPSTDLDSHL</sequence>
<feature type="chain" id="PRO_5045238328" description="Chlorophyllase-like protein" evidence="3">
    <location>
        <begin position="23"/>
        <end position="299"/>
    </location>
</feature>
<evidence type="ECO:0000313" key="4">
    <source>
        <dbReference type="EMBL" id="GAA4255192.1"/>
    </source>
</evidence>
<dbReference type="PROSITE" id="PS51257">
    <property type="entry name" value="PROKAR_LIPOPROTEIN"/>
    <property type="match status" value="1"/>
</dbReference>
<protein>
    <recommendedName>
        <fullName evidence="6">Chlorophyllase-like protein</fullName>
    </recommendedName>
</protein>
<dbReference type="Pfam" id="PF07224">
    <property type="entry name" value="Chlorophyllase"/>
    <property type="match status" value="1"/>
</dbReference>
<keyword evidence="2" id="KW-0378">Hydrolase</keyword>
<evidence type="ECO:0000256" key="1">
    <source>
        <dbReference type="ARBA" id="ARBA00008645"/>
    </source>
</evidence>
<evidence type="ECO:0008006" key="6">
    <source>
        <dbReference type="Google" id="ProtNLM"/>
    </source>
</evidence>
<name>A0ABP8DGA6_9ACTN</name>
<keyword evidence="5" id="KW-1185">Reference proteome</keyword>
<dbReference type="PANTHER" id="PTHR22946">
    <property type="entry name" value="DIENELACTONE HYDROLASE DOMAIN-CONTAINING PROTEIN-RELATED"/>
    <property type="match status" value="1"/>
</dbReference>
<gene>
    <name evidence="4" type="ORF">GCM10022255_063020</name>
</gene>
<accession>A0ABP8DGA6</accession>
<organism evidence="4 5">
    <name type="scientific">Dactylosporangium darangshiense</name>
    <dbReference type="NCBI Taxonomy" id="579108"/>
    <lineage>
        <taxon>Bacteria</taxon>
        <taxon>Bacillati</taxon>
        <taxon>Actinomycetota</taxon>
        <taxon>Actinomycetes</taxon>
        <taxon>Micromonosporales</taxon>
        <taxon>Micromonosporaceae</taxon>
        <taxon>Dactylosporangium</taxon>
    </lineage>
</organism>
<dbReference type="EMBL" id="BAABAT010000020">
    <property type="protein sequence ID" value="GAA4255192.1"/>
    <property type="molecule type" value="Genomic_DNA"/>
</dbReference>
<dbReference type="InterPro" id="IPR029058">
    <property type="entry name" value="AB_hydrolase_fold"/>
</dbReference>
<evidence type="ECO:0000256" key="3">
    <source>
        <dbReference type="SAM" id="SignalP"/>
    </source>
</evidence>
<dbReference type="InterPro" id="IPR050261">
    <property type="entry name" value="FrsA_esterase"/>
</dbReference>
<dbReference type="PANTHER" id="PTHR22946:SF9">
    <property type="entry name" value="POLYKETIDE TRANSFERASE AF380"/>
    <property type="match status" value="1"/>
</dbReference>